<keyword evidence="8" id="KW-0739">Sodium transport</keyword>
<dbReference type="GO" id="GO:0098719">
    <property type="term" value="P:sodium ion import across plasma membrane"/>
    <property type="evidence" value="ECO:0007669"/>
    <property type="project" value="TreeGrafter"/>
</dbReference>
<organism evidence="11">
    <name type="scientific">Medioppia subpectinata</name>
    <dbReference type="NCBI Taxonomy" id="1979941"/>
    <lineage>
        <taxon>Eukaryota</taxon>
        <taxon>Metazoa</taxon>
        <taxon>Ecdysozoa</taxon>
        <taxon>Arthropoda</taxon>
        <taxon>Chelicerata</taxon>
        <taxon>Arachnida</taxon>
        <taxon>Acari</taxon>
        <taxon>Acariformes</taxon>
        <taxon>Sarcoptiformes</taxon>
        <taxon>Oribatida</taxon>
        <taxon>Brachypylina</taxon>
        <taxon>Oppioidea</taxon>
        <taxon>Oppiidae</taxon>
        <taxon>Medioppia</taxon>
    </lineage>
</organism>
<keyword evidence="5" id="KW-0915">Sodium</keyword>
<feature type="non-terminal residue" evidence="11">
    <location>
        <position position="1"/>
    </location>
</feature>
<evidence type="ECO:0000256" key="1">
    <source>
        <dbReference type="ARBA" id="ARBA00004141"/>
    </source>
</evidence>
<evidence type="ECO:0000256" key="6">
    <source>
        <dbReference type="ARBA" id="ARBA00023065"/>
    </source>
</evidence>
<keyword evidence="4 9" id="KW-1133">Transmembrane helix</keyword>
<keyword evidence="2" id="KW-0813">Transport</keyword>
<dbReference type="PANTHER" id="PTHR10110">
    <property type="entry name" value="SODIUM/HYDROGEN EXCHANGER"/>
    <property type="match status" value="1"/>
</dbReference>
<evidence type="ECO:0000259" key="10">
    <source>
        <dbReference type="Pfam" id="PF00999"/>
    </source>
</evidence>
<keyword evidence="7 9" id="KW-0472">Membrane</keyword>
<dbReference type="GO" id="GO:0005886">
    <property type="term" value="C:plasma membrane"/>
    <property type="evidence" value="ECO:0007669"/>
    <property type="project" value="TreeGrafter"/>
</dbReference>
<evidence type="ECO:0000256" key="2">
    <source>
        <dbReference type="ARBA" id="ARBA00022448"/>
    </source>
</evidence>
<dbReference type="EMBL" id="CAJPIZ010011579">
    <property type="protein sequence ID" value="CAG2113224.1"/>
    <property type="molecule type" value="Genomic_DNA"/>
</dbReference>
<dbReference type="InterPro" id="IPR018422">
    <property type="entry name" value="Cation/H_exchanger_CPA1"/>
</dbReference>
<evidence type="ECO:0000256" key="5">
    <source>
        <dbReference type="ARBA" id="ARBA00023053"/>
    </source>
</evidence>
<feature type="transmembrane region" description="Helical" evidence="9">
    <location>
        <begin position="239"/>
        <end position="264"/>
    </location>
</feature>
<accession>A0A7R9Q595</accession>
<comment type="subcellular location">
    <subcellularLocation>
        <location evidence="1">Membrane</location>
        <topology evidence="1">Multi-pass membrane protein</topology>
    </subcellularLocation>
</comment>
<name>A0A7R9Q595_9ACAR</name>
<feature type="transmembrane region" description="Helical" evidence="9">
    <location>
        <begin position="55"/>
        <end position="74"/>
    </location>
</feature>
<dbReference type="InterPro" id="IPR006153">
    <property type="entry name" value="Cation/H_exchanger_TM"/>
</dbReference>
<dbReference type="EMBL" id="OC866154">
    <property type="protein sequence ID" value="CAD7632794.1"/>
    <property type="molecule type" value="Genomic_DNA"/>
</dbReference>
<dbReference type="Proteomes" id="UP000759131">
    <property type="component" value="Unassembled WGS sequence"/>
</dbReference>
<evidence type="ECO:0000256" key="3">
    <source>
        <dbReference type="ARBA" id="ARBA00022692"/>
    </source>
</evidence>
<feature type="transmembrane region" description="Helical" evidence="9">
    <location>
        <begin position="148"/>
        <end position="174"/>
    </location>
</feature>
<dbReference type="GO" id="GO:0015386">
    <property type="term" value="F:potassium:proton antiporter activity"/>
    <property type="evidence" value="ECO:0007669"/>
    <property type="project" value="TreeGrafter"/>
</dbReference>
<keyword evidence="6" id="KW-0406">Ion transport</keyword>
<evidence type="ECO:0000256" key="8">
    <source>
        <dbReference type="ARBA" id="ARBA00023201"/>
    </source>
</evidence>
<feature type="transmembrane region" description="Helical" evidence="9">
    <location>
        <begin position="304"/>
        <end position="330"/>
    </location>
</feature>
<keyword evidence="12" id="KW-1185">Reference proteome</keyword>
<protein>
    <recommendedName>
        <fullName evidence="10">Cation/H+ exchanger transmembrane domain-containing protein</fullName>
    </recommendedName>
</protein>
<sequence length="399" mass="44437">MNSKELKSTNQNDNTFETFKLYVSGDDKSTQKPHQNSSHGGIHLIGWDWDKNKNVWLFCLFLLMAAIAKIGYHFSNFLNNIIPESWYELTKSNLFSHLTSLQASKEVPQFTVDLFFFVLLPPHKPDSASCVCVYNRIILESAYSLHDIAFLTNLGSILGTFINIALIGPSLYLIKLLPLKWLAFPPDISFLELMVFGTAISAVDPVSGTFINIALIGPSLYLIKLLPLKWLAFPPDISFLELMVFGTAISAVDPVSVLAIFQDLSVNKSLYFIVFGESLLNDAVVIVVHRILCSMLGQTSVEGIQFLWGFISLFLVSCGGFFIGVSFGVFTSLITLKTTHVREPLIVVTMAYMGFICAEIVHFSGLISLIGCGLVQSEYTFKNISKKSRTTVKYFTKTL</sequence>
<feature type="transmembrane region" description="Helical" evidence="9">
    <location>
        <begin position="350"/>
        <end position="375"/>
    </location>
</feature>
<reference evidence="11" key="1">
    <citation type="submission" date="2020-11" db="EMBL/GenBank/DDBJ databases">
        <authorList>
            <person name="Tran Van P."/>
        </authorList>
    </citation>
    <scope>NUCLEOTIDE SEQUENCE</scope>
</reference>
<feature type="transmembrane region" description="Helical" evidence="9">
    <location>
        <begin position="270"/>
        <end position="292"/>
    </location>
</feature>
<keyword evidence="3 9" id="KW-0812">Transmembrane</keyword>
<evidence type="ECO:0000256" key="9">
    <source>
        <dbReference type="SAM" id="Phobius"/>
    </source>
</evidence>
<dbReference type="OrthoDB" id="6509663at2759"/>
<evidence type="ECO:0000256" key="7">
    <source>
        <dbReference type="ARBA" id="ARBA00023136"/>
    </source>
</evidence>
<evidence type="ECO:0000256" key="4">
    <source>
        <dbReference type="ARBA" id="ARBA00022989"/>
    </source>
</evidence>
<proteinExistence type="predicted"/>
<evidence type="ECO:0000313" key="12">
    <source>
        <dbReference type="Proteomes" id="UP000759131"/>
    </source>
</evidence>
<feature type="transmembrane region" description="Helical" evidence="9">
    <location>
        <begin position="181"/>
        <end position="203"/>
    </location>
</feature>
<dbReference type="GO" id="GO:0015385">
    <property type="term" value="F:sodium:proton antiporter activity"/>
    <property type="evidence" value="ECO:0007669"/>
    <property type="project" value="InterPro"/>
</dbReference>
<evidence type="ECO:0000313" key="11">
    <source>
        <dbReference type="EMBL" id="CAD7632794.1"/>
    </source>
</evidence>
<dbReference type="PANTHER" id="PTHR10110:SF126">
    <property type="entry name" value="NA(+)_H(+) EXCHANGER PROTEIN 7"/>
    <property type="match status" value="1"/>
</dbReference>
<dbReference type="AlphaFoldDB" id="A0A7R9Q595"/>
<feature type="transmembrane region" description="Helical" evidence="9">
    <location>
        <begin position="209"/>
        <end position="227"/>
    </location>
</feature>
<feature type="domain" description="Cation/H+ exchanger transmembrane" evidence="10">
    <location>
        <begin position="208"/>
        <end position="396"/>
    </location>
</feature>
<gene>
    <name evidence="11" type="ORF">OSB1V03_LOCUS13196</name>
</gene>
<dbReference type="Gene3D" id="6.10.140.1330">
    <property type="match status" value="1"/>
</dbReference>
<dbReference type="Pfam" id="PF00999">
    <property type="entry name" value="Na_H_Exchanger"/>
    <property type="match status" value="1"/>
</dbReference>
<dbReference type="GO" id="GO:0051453">
    <property type="term" value="P:regulation of intracellular pH"/>
    <property type="evidence" value="ECO:0007669"/>
    <property type="project" value="TreeGrafter"/>
</dbReference>